<evidence type="ECO:0000313" key="2">
    <source>
        <dbReference type="EMBL" id="GHG40037.1"/>
    </source>
</evidence>
<organism evidence="2 3">
    <name type="scientific">Streptomyces capoamus</name>
    <dbReference type="NCBI Taxonomy" id="68183"/>
    <lineage>
        <taxon>Bacteria</taxon>
        <taxon>Bacillati</taxon>
        <taxon>Actinomycetota</taxon>
        <taxon>Actinomycetes</taxon>
        <taxon>Kitasatosporales</taxon>
        <taxon>Streptomycetaceae</taxon>
        <taxon>Streptomyces</taxon>
    </lineage>
</organism>
<dbReference type="EMBL" id="BNBF01000003">
    <property type="protein sequence ID" value="GHG40037.1"/>
    <property type="molecule type" value="Genomic_DNA"/>
</dbReference>
<name>A0A919EUA4_9ACTN</name>
<dbReference type="RefSeq" id="WP_189979304.1">
    <property type="nucleotide sequence ID" value="NZ_BNBF01000003.1"/>
</dbReference>
<evidence type="ECO:0000313" key="3">
    <source>
        <dbReference type="Proteomes" id="UP000619355"/>
    </source>
</evidence>
<feature type="region of interest" description="Disordered" evidence="1">
    <location>
        <begin position="77"/>
        <end position="202"/>
    </location>
</feature>
<comment type="caution">
    <text evidence="2">The sequence shown here is derived from an EMBL/GenBank/DDBJ whole genome shotgun (WGS) entry which is preliminary data.</text>
</comment>
<dbReference type="AlphaFoldDB" id="A0A919EUA4"/>
<sequence length="202" mass="20608">MIRSWSNGSGGTGRSRGAALLIGLALVIAAHLTGAVHACAFAGPGPSAAAAYDPRPVAGGTDGTDPAARPPRYRHRYVTEEAGEKGPTVRPPQGRYVTDGARGTGSTAPPSHRRAAAADGDDAAPAGPFPRHRHTADGHGDHSADRPRAGLDDTGLGDETHPPLPAAGFRGRLPGTRRHRPPGAPRPGANGSPVVLGRVLRQ</sequence>
<dbReference type="Proteomes" id="UP000619355">
    <property type="component" value="Unassembled WGS sequence"/>
</dbReference>
<gene>
    <name evidence="2" type="ORF">GCM10018980_14010</name>
</gene>
<feature type="compositionally biased region" description="Basic and acidic residues" evidence="1">
    <location>
        <begin position="135"/>
        <end position="151"/>
    </location>
</feature>
<reference evidence="3" key="1">
    <citation type="journal article" date="2019" name="Int. J. Syst. Evol. Microbiol.">
        <title>The Global Catalogue of Microorganisms (GCM) 10K type strain sequencing project: providing services to taxonomists for standard genome sequencing and annotation.</title>
        <authorList>
            <consortium name="The Broad Institute Genomics Platform"/>
            <consortium name="The Broad Institute Genome Sequencing Center for Infectious Disease"/>
            <person name="Wu L."/>
            <person name="Ma J."/>
        </authorList>
    </citation>
    <scope>NUCLEOTIDE SEQUENCE [LARGE SCALE GENOMIC DNA]</scope>
    <source>
        <strain evidence="3">JCM 4253</strain>
    </source>
</reference>
<evidence type="ECO:0000256" key="1">
    <source>
        <dbReference type="SAM" id="MobiDB-lite"/>
    </source>
</evidence>
<proteinExistence type="predicted"/>
<accession>A0A919EUA4</accession>
<keyword evidence="3" id="KW-1185">Reference proteome</keyword>
<protein>
    <submittedName>
        <fullName evidence="2">Uncharacterized protein</fullName>
    </submittedName>
</protein>
<feature type="region of interest" description="Disordered" evidence="1">
    <location>
        <begin position="52"/>
        <end position="71"/>
    </location>
</feature>